<proteinExistence type="predicted"/>
<dbReference type="AlphaFoldDB" id="A0AAD1XDK2"/>
<sequence length="1040" mass="121842">MSSRDFKNASEVAKKRAQAIVDNSYKDLSVLGFGVYSFFYILEMLMILFFVLSLIAGFTMGLYFYYGNSKYSSSLFDFIEMGNLGYSSSFCKDIPLGVGQMTLDCPTGVISHIESYGVTPSNGRYLDGCKPNQDTWKCEGVYSAQYVEEYIEEECMGKKSCLLETRSFVDPASEPPECVEYTSQFFVQVFCYIPEDELENKLWINKILTYEVIAINVLFLAFCFYVSQRLKGKYTEWDHKTTTISDYTVKYDLPDDLYKKFISYIYDFSGQDVAGESEVYAFKKFLRDEISKMLREEEPSIADDDNLLGIVDIQFTFKHYRLIPLMIKRGKAILDENDSKRKEIEKKILYEYSSDYTTPIEAYIIFENEEAYQRSLRMNYTRVCCFDFTEHHINVQKVATTKSKEFDFSIKTVIQPTNIRYENKHKSRWESFARWIVAITIIGIVMVIGFTLLLITQQTKGLLNRSYPEIDCELLSESYASKAMLLKFAVTEWYNIHDQGISRESILKLSTSNLQCYCQNLQSELGYRNASQKIYKVQTRGIILEAPLCRDYLFAKRIVIASVFLGPAILETINFGIRAAINLSMRILRMENKTIEASTAMVIDFILTFFNSSIVILIMNANFKETGLPLKFINGYYTDFNAKWYIIVAPIFITPMFIRCVLQPVKMIVGWVLKKLLIIFDKRRYILSKICFSILKRNDKNNRTGVFTNKKTNLEFANLRSGGTLNLHSPYSQVLVAIMICFMYGLGLPILFPLTFFFIAVIYLTFKIGVVYWFQRPPQFESALSTIFLYHLKYASLLFCGFSYWMLCNRQMFENHVLGKEFQDEVEYNDHSIFYVPRDHRIFLLTFFFACCAYIWFYEVSFDCLNIVFSSSVRQEAKEFEGLRSFYKTLSHKNLTNWVFEETLVRNQFGYKKLFDSTYERLLQEQGIRGLFKKYNVDDLLQKGLWDESSYDILSLPEYYEQVGYMPIAERNESNHKKEMDQVINDTRRLFDYPYFRKFQTLQNVFISSNPKMIKEEENKEENKENKDEIKPLFRDFEAS</sequence>
<name>A0AAD1XDK2_EUPCR</name>
<dbReference type="Proteomes" id="UP001295684">
    <property type="component" value="Unassembled WGS sequence"/>
</dbReference>
<feature type="transmembrane region" description="Helical" evidence="2">
    <location>
        <begin position="432"/>
        <end position="455"/>
    </location>
</feature>
<dbReference type="EMBL" id="CAMPGE010011693">
    <property type="protein sequence ID" value="CAI2370510.1"/>
    <property type="molecule type" value="Genomic_DNA"/>
</dbReference>
<keyword evidence="2" id="KW-0472">Membrane</keyword>
<evidence type="ECO:0000313" key="3">
    <source>
        <dbReference type="EMBL" id="CAI2370510.1"/>
    </source>
</evidence>
<comment type="caution">
    <text evidence="3">The sequence shown here is derived from an EMBL/GenBank/DDBJ whole genome shotgun (WGS) entry which is preliminary data.</text>
</comment>
<feature type="transmembrane region" description="Helical" evidence="2">
    <location>
        <begin position="601"/>
        <end position="623"/>
    </location>
</feature>
<gene>
    <name evidence="3" type="ORF">ECRASSUSDP1_LOCUS11823</name>
</gene>
<protein>
    <submittedName>
        <fullName evidence="3">Uncharacterized protein</fullName>
    </submittedName>
</protein>
<feature type="transmembrane region" description="Helical" evidence="2">
    <location>
        <begin position="787"/>
        <end position="807"/>
    </location>
</feature>
<keyword evidence="2" id="KW-1133">Transmembrane helix</keyword>
<feature type="transmembrane region" description="Helical" evidence="2">
    <location>
        <begin position="558"/>
        <end position="581"/>
    </location>
</feature>
<keyword evidence="2" id="KW-0812">Transmembrane</keyword>
<feature type="transmembrane region" description="Helical" evidence="2">
    <location>
        <begin position="754"/>
        <end position="775"/>
    </location>
</feature>
<evidence type="ECO:0000256" key="2">
    <source>
        <dbReference type="SAM" id="Phobius"/>
    </source>
</evidence>
<reference evidence="3" key="1">
    <citation type="submission" date="2023-07" db="EMBL/GenBank/DDBJ databases">
        <authorList>
            <consortium name="AG Swart"/>
            <person name="Singh M."/>
            <person name="Singh A."/>
            <person name="Seah K."/>
            <person name="Emmerich C."/>
        </authorList>
    </citation>
    <scope>NUCLEOTIDE SEQUENCE</scope>
    <source>
        <strain evidence="3">DP1</strain>
    </source>
</reference>
<keyword evidence="4" id="KW-1185">Reference proteome</keyword>
<feature type="transmembrane region" description="Helical" evidence="2">
    <location>
        <begin position="842"/>
        <end position="858"/>
    </location>
</feature>
<evidence type="ECO:0000256" key="1">
    <source>
        <dbReference type="SAM" id="MobiDB-lite"/>
    </source>
</evidence>
<feature type="region of interest" description="Disordered" evidence="1">
    <location>
        <begin position="1014"/>
        <end position="1040"/>
    </location>
</feature>
<organism evidence="3 4">
    <name type="scientific">Euplotes crassus</name>
    <dbReference type="NCBI Taxonomy" id="5936"/>
    <lineage>
        <taxon>Eukaryota</taxon>
        <taxon>Sar</taxon>
        <taxon>Alveolata</taxon>
        <taxon>Ciliophora</taxon>
        <taxon>Intramacronucleata</taxon>
        <taxon>Spirotrichea</taxon>
        <taxon>Hypotrichia</taxon>
        <taxon>Euplotida</taxon>
        <taxon>Euplotidae</taxon>
        <taxon>Moneuplotes</taxon>
    </lineage>
</organism>
<accession>A0AAD1XDK2</accession>
<feature type="transmembrane region" description="Helical" evidence="2">
    <location>
        <begin position="644"/>
        <end position="665"/>
    </location>
</feature>
<feature type="transmembrane region" description="Helical" evidence="2">
    <location>
        <begin position="38"/>
        <end position="66"/>
    </location>
</feature>
<evidence type="ECO:0000313" key="4">
    <source>
        <dbReference type="Proteomes" id="UP001295684"/>
    </source>
</evidence>
<feature type="transmembrane region" description="Helical" evidence="2">
    <location>
        <begin position="207"/>
        <end position="227"/>
    </location>
</feature>